<feature type="compositionally biased region" description="Basic and acidic residues" evidence="1">
    <location>
        <begin position="413"/>
        <end position="430"/>
    </location>
</feature>
<name>E4Z744_OIKDI</name>
<protein>
    <recommendedName>
        <fullName evidence="2">YLPM1-like spectrin repeat domain-containing protein</fullName>
    </recommendedName>
</protein>
<accession>E4Z744</accession>
<dbReference type="EMBL" id="FN658337">
    <property type="protein sequence ID" value="CBY43522.1"/>
    <property type="molecule type" value="Genomic_DNA"/>
</dbReference>
<dbReference type="Proteomes" id="UP000011014">
    <property type="component" value="Unassembled WGS sequence"/>
</dbReference>
<evidence type="ECO:0000256" key="1">
    <source>
        <dbReference type="SAM" id="MobiDB-lite"/>
    </source>
</evidence>
<proteinExistence type="predicted"/>
<organism evidence="3">
    <name type="scientific">Oikopleura dioica</name>
    <name type="common">Tunicate</name>
    <dbReference type="NCBI Taxonomy" id="34765"/>
    <lineage>
        <taxon>Eukaryota</taxon>
        <taxon>Metazoa</taxon>
        <taxon>Chordata</taxon>
        <taxon>Tunicata</taxon>
        <taxon>Appendicularia</taxon>
        <taxon>Copelata</taxon>
        <taxon>Oikopleuridae</taxon>
        <taxon>Oikopleura</taxon>
    </lineage>
</organism>
<evidence type="ECO:0000313" key="3">
    <source>
        <dbReference type="EMBL" id="CBY43522.1"/>
    </source>
</evidence>
<reference evidence="3" key="1">
    <citation type="journal article" date="2010" name="Science">
        <title>Plasticity of animal genome architecture unmasked by rapid evolution of a pelagic tunicate.</title>
        <authorList>
            <person name="Denoeud F."/>
            <person name="Henriet S."/>
            <person name="Mungpakdee S."/>
            <person name="Aury J.M."/>
            <person name="Da Silva C."/>
            <person name="Brinkmann H."/>
            <person name="Mikhaleva J."/>
            <person name="Olsen L.C."/>
            <person name="Jubin C."/>
            <person name="Canestro C."/>
            <person name="Bouquet J.M."/>
            <person name="Danks G."/>
            <person name="Poulain J."/>
            <person name="Campsteijn C."/>
            <person name="Adamski M."/>
            <person name="Cross I."/>
            <person name="Yadetie F."/>
            <person name="Muffato M."/>
            <person name="Louis A."/>
            <person name="Butcher S."/>
            <person name="Tsagkogeorga G."/>
            <person name="Konrad A."/>
            <person name="Singh S."/>
            <person name="Jensen M.F."/>
            <person name="Cong E.H."/>
            <person name="Eikeseth-Otteraa H."/>
            <person name="Noel B."/>
            <person name="Anthouard V."/>
            <person name="Porcel B.M."/>
            <person name="Kachouri-Lafond R."/>
            <person name="Nishino A."/>
            <person name="Ugolini M."/>
            <person name="Chourrout P."/>
            <person name="Nishida H."/>
            <person name="Aasland R."/>
            <person name="Huzurbazar S."/>
            <person name="Westhof E."/>
            <person name="Delsuc F."/>
            <person name="Lehrach H."/>
            <person name="Reinhardt R."/>
            <person name="Weissenbach J."/>
            <person name="Roy S.W."/>
            <person name="Artiguenave F."/>
            <person name="Postlethwait J.H."/>
            <person name="Manak J.R."/>
            <person name="Thompson E.M."/>
            <person name="Jaillon O."/>
            <person name="Du Pasquier L."/>
            <person name="Boudinot P."/>
            <person name="Liberles D.A."/>
            <person name="Volff J.N."/>
            <person name="Philippe H."/>
            <person name="Lenhard B."/>
            <person name="Roest Crollius H."/>
            <person name="Wincker P."/>
            <person name="Chourrout D."/>
        </authorList>
    </citation>
    <scope>NUCLEOTIDE SEQUENCE [LARGE SCALE GENOMIC DNA]</scope>
</reference>
<feature type="non-terminal residue" evidence="3">
    <location>
        <position position="494"/>
    </location>
</feature>
<feature type="region of interest" description="Disordered" evidence="1">
    <location>
        <begin position="358"/>
        <end position="494"/>
    </location>
</feature>
<evidence type="ECO:0000259" key="2">
    <source>
        <dbReference type="Pfam" id="PF26583"/>
    </source>
</evidence>
<feature type="compositionally biased region" description="Basic residues" evidence="1">
    <location>
        <begin position="365"/>
        <end position="379"/>
    </location>
</feature>
<feature type="region of interest" description="Disordered" evidence="1">
    <location>
        <begin position="291"/>
        <end position="315"/>
    </location>
</feature>
<sequence length="494" mass="56978">MWNIELDRHRDIMRAESEAEVLRQKQEFEARYPKKQAGGYATMSDSDRVKNIDWQDLSGLTDKDLNLKLEEMNKLQEKSKKEYFAWKDDCEKWKNQHSNHPNKTLFQNYIDQWKEQDKTLMKVQDDQERKINLIRDELYRRDPGPPSPPKFFAMKGAEDFPDVLFKPSVQSERENYIKTATKYLNREDVVSNDGKTIFERPPGGYGMPRSQLKQTKLVEPKRLSGDNIPIYIPPDKRPVYESPKPASLRVAGVDDIPDLPSRKRKSESSDVANLLDLDVNNLKDLLSKVQQTPAKETTPLPPPEDPMNPSGLPADYQLPTPIPANLPSAIPPVRLAAPPGPPPVRITTPLAPQRFPINPNAPPVLHHHPRPSFVHHRPRAPVPFPQKQYRPRLTPKEKSLYERAELARSIPPKQEKKVIDREVEHEERSSRRPAKVVDYSAPAPEPPRVIDRDSESSFSYDSYRQELEKPKTNVIDYDTRRRRSRSRSSSRSPS</sequence>
<gene>
    <name evidence="3" type="ORF">GSOID_T00028123001</name>
</gene>
<dbReference type="InterPro" id="IPR058903">
    <property type="entry name" value="Spectrin_YLPM1-like"/>
</dbReference>
<feature type="compositionally biased region" description="Basic and acidic residues" evidence="1">
    <location>
        <begin position="394"/>
        <end position="406"/>
    </location>
</feature>
<dbReference type="AlphaFoldDB" id="E4Z744"/>
<feature type="domain" description="YLPM1-like spectrin repeat" evidence="2">
    <location>
        <begin position="59"/>
        <end position="135"/>
    </location>
</feature>
<dbReference type="Pfam" id="PF26583">
    <property type="entry name" value="Spectrin_YLPM1"/>
    <property type="match status" value="1"/>
</dbReference>